<dbReference type="SUPFAM" id="SSF48179">
    <property type="entry name" value="6-phosphogluconate dehydrogenase C-terminal domain-like"/>
    <property type="match status" value="1"/>
</dbReference>
<evidence type="ECO:0000259" key="4">
    <source>
        <dbReference type="Pfam" id="PF09130"/>
    </source>
</evidence>
<dbReference type="InterPro" id="IPR008927">
    <property type="entry name" value="6-PGluconate_DH-like_C_sf"/>
</dbReference>
<evidence type="ECO:0000256" key="1">
    <source>
        <dbReference type="ARBA" id="ARBA00023002"/>
    </source>
</evidence>
<feature type="active site" evidence="2">
    <location>
        <position position="173"/>
    </location>
</feature>
<keyword evidence="8" id="KW-1185">Reference proteome</keyword>
<evidence type="ECO:0000259" key="3">
    <source>
        <dbReference type="Pfam" id="PF03446"/>
    </source>
</evidence>
<dbReference type="InterPro" id="IPR015814">
    <property type="entry name" value="Pgluconate_DH_NAD-bd_C"/>
</dbReference>
<dbReference type="InterPro" id="IPR036291">
    <property type="entry name" value="NAD(P)-bd_dom_sf"/>
</dbReference>
<dbReference type="InterPro" id="IPR006115">
    <property type="entry name" value="6PGDH_NADP-bd"/>
</dbReference>
<dbReference type="EMBL" id="VYQA01000014">
    <property type="protein sequence ID" value="KAA9027188.1"/>
    <property type="molecule type" value="Genomic_DNA"/>
</dbReference>
<comment type="caution">
    <text evidence="6">The sequence shown here is derived from an EMBL/GenBank/DDBJ whole genome shotgun (WGS) entry which is preliminary data.</text>
</comment>
<dbReference type="GO" id="GO:0050661">
    <property type="term" value="F:NADP binding"/>
    <property type="evidence" value="ECO:0007669"/>
    <property type="project" value="InterPro"/>
</dbReference>
<dbReference type="AlphaFoldDB" id="A0A5J5HYY6"/>
<dbReference type="Gene3D" id="1.10.1040.10">
    <property type="entry name" value="N-(1-d-carboxylethyl)-l-norvaline Dehydrogenase, domain 2"/>
    <property type="match status" value="1"/>
</dbReference>
<dbReference type="Gene3D" id="3.40.50.720">
    <property type="entry name" value="NAD(P)-binding Rossmann-like Domain"/>
    <property type="match status" value="1"/>
</dbReference>
<feature type="domain" description="Phosphogluconate dehydrogenase NAD-binding putative C-terminal" evidence="4">
    <location>
        <begin position="194"/>
        <end position="264"/>
    </location>
</feature>
<evidence type="ECO:0000313" key="7">
    <source>
        <dbReference type="Proteomes" id="UP000325933"/>
    </source>
</evidence>
<organism evidence="6 7">
    <name type="scientific">Sphingobium limneticum</name>
    <dbReference type="NCBI Taxonomy" id="1007511"/>
    <lineage>
        <taxon>Bacteria</taxon>
        <taxon>Pseudomonadati</taxon>
        <taxon>Pseudomonadota</taxon>
        <taxon>Alphaproteobacteria</taxon>
        <taxon>Sphingomonadales</taxon>
        <taxon>Sphingomonadaceae</taxon>
        <taxon>Sphingobium</taxon>
    </lineage>
</organism>
<dbReference type="InterPro" id="IPR015815">
    <property type="entry name" value="HIBADH-related"/>
</dbReference>
<dbReference type="Pfam" id="PF09130">
    <property type="entry name" value="DUF1932"/>
    <property type="match status" value="1"/>
</dbReference>
<dbReference type="SUPFAM" id="SSF51735">
    <property type="entry name" value="NAD(P)-binding Rossmann-fold domains"/>
    <property type="match status" value="1"/>
</dbReference>
<keyword evidence="1" id="KW-0560">Oxidoreductase</keyword>
<gene>
    <name evidence="6" type="ORF">F4U95_17195</name>
    <name evidence="5" type="ORF">F4U96_17070</name>
</gene>
<dbReference type="InterPro" id="IPR013328">
    <property type="entry name" value="6PGD_dom2"/>
</dbReference>
<proteinExistence type="predicted"/>
<dbReference type="RefSeq" id="WP_120253620.1">
    <property type="nucleotide sequence ID" value="NZ_JBNNIY010000036.1"/>
</dbReference>
<dbReference type="EMBL" id="VYQB01000014">
    <property type="protein sequence ID" value="KAA9014031.1"/>
    <property type="molecule type" value="Genomic_DNA"/>
</dbReference>
<reference evidence="7 8" key="1">
    <citation type="submission" date="2019-09" db="EMBL/GenBank/DDBJ databases">
        <authorList>
            <person name="Feng G."/>
        </authorList>
    </citation>
    <scope>NUCLEOTIDE SEQUENCE [LARGE SCALE GENOMIC DNA]</scope>
    <source>
        <strain evidence="6 7">KACC 19283</strain>
        <strain evidence="5 8">KACC 19284</strain>
    </source>
</reference>
<name>A0A5J5HYY6_9SPHN</name>
<dbReference type="GO" id="GO:0016491">
    <property type="term" value="F:oxidoreductase activity"/>
    <property type="evidence" value="ECO:0007669"/>
    <property type="project" value="UniProtKB-KW"/>
</dbReference>
<dbReference type="Proteomes" id="UP000326364">
    <property type="component" value="Unassembled WGS sequence"/>
</dbReference>
<dbReference type="Proteomes" id="UP000325933">
    <property type="component" value="Unassembled WGS sequence"/>
</dbReference>
<dbReference type="PIRSF" id="PIRSF000103">
    <property type="entry name" value="HIBADH"/>
    <property type="match status" value="1"/>
</dbReference>
<sequence length="322" mass="33342">MEQVIGLIGFGEAGSTFARAGDWAAAAHIFDVKTDDAATRDAMLARYVEAGVPAADNLADALNGVSLIMSLVTADQALAVAQAAAPLIAPGALYCDLNSVAPQTKLAAAQAIEAAGGYYVDVAVMAPVDPARLNVPLLLSGARAGEAEGRLQALGFAKTRVVGEAVGRASSIKMIRSVMIKGIEALTAECVLAASAADVLDEVLASLDASERPRPWDVRADYNLDRMLVHGLRRAAEMEEVVKTLEGLGTGAAMTRGTVERQRAIGALGVKVPPEGLGAKMDAIVNRKVEEFSLRHSPEGGKPAPAFAIVESLGHGSPPSRE</sequence>
<evidence type="ECO:0000313" key="5">
    <source>
        <dbReference type="EMBL" id="KAA9014031.1"/>
    </source>
</evidence>
<accession>A0A5J5HYY6</accession>
<feature type="domain" description="6-phosphogluconate dehydrogenase NADP-binding" evidence="3">
    <location>
        <begin position="5"/>
        <end position="131"/>
    </location>
</feature>
<evidence type="ECO:0000313" key="6">
    <source>
        <dbReference type="EMBL" id="KAA9027188.1"/>
    </source>
</evidence>
<dbReference type="Pfam" id="PF03446">
    <property type="entry name" value="NAD_binding_2"/>
    <property type="match status" value="1"/>
</dbReference>
<evidence type="ECO:0000313" key="8">
    <source>
        <dbReference type="Proteomes" id="UP000326364"/>
    </source>
</evidence>
<evidence type="ECO:0000256" key="2">
    <source>
        <dbReference type="PIRSR" id="PIRSR000103-1"/>
    </source>
</evidence>
<protein>
    <submittedName>
        <fullName evidence="6">DUF1932 domain-containing protein</fullName>
    </submittedName>
</protein>